<reference evidence="5" key="1">
    <citation type="journal article" date="2019" name="Int. J. Syst. Evol. Microbiol.">
        <title>The Global Catalogue of Microorganisms (GCM) 10K type strain sequencing project: providing services to taxonomists for standard genome sequencing and annotation.</title>
        <authorList>
            <consortium name="The Broad Institute Genomics Platform"/>
            <consortium name="The Broad Institute Genome Sequencing Center for Infectious Disease"/>
            <person name="Wu L."/>
            <person name="Ma J."/>
        </authorList>
    </citation>
    <scope>NUCLEOTIDE SEQUENCE [LARGE SCALE GENOMIC DNA]</scope>
    <source>
        <strain evidence="5">CCUG 55995</strain>
    </source>
</reference>
<accession>A0ABV9I7F9</accession>
<dbReference type="InterPro" id="IPR009057">
    <property type="entry name" value="Homeodomain-like_sf"/>
</dbReference>
<dbReference type="Proteomes" id="UP001595952">
    <property type="component" value="Unassembled WGS sequence"/>
</dbReference>
<dbReference type="PROSITE" id="PS50977">
    <property type="entry name" value="HTH_TETR_2"/>
    <property type="match status" value="1"/>
</dbReference>
<feature type="domain" description="HTH tetR-type" evidence="3">
    <location>
        <begin position="14"/>
        <end position="74"/>
    </location>
</feature>
<keyword evidence="5" id="KW-1185">Reference proteome</keyword>
<sequence>MVSQMRARSEEAKEARRAEILGQTLELWAQARYEDLTLQAVAQRVGLTKAALYGYFPTKESLFLSLYETLLSDFLDELQRHLRLGGRHTPRSLAALVAALLAEHAPLTRLMPHLAGLLERNISETRAREHKHWLLGRLGPLSASLEAALPGLPAGGGVALLTYTQALVAGLYPMSDPAPAVGAALQDPVLSPLCVQLDVALPAALQALYRGLSASPDEQGT</sequence>
<dbReference type="PRINTS" id="PR00455">
    <property type="entry name" value="HTHTETR"/>
</dbReference>
<dbReference type="EMBL" id="JBHSEI010000001">
    <property type="protein sequence ID" value="MFC4637656.1"/>
    <property type="molecule type" value="Genomic_DNA"/>
</dbReference>
<evidence type="ECO:0000256" key="1">
    <source>
        <dbReference type="ARBA" id="ARBA00023125"/>
    </source>
</evidence>
<dbReference type="InterPro" id="IPR050109">
    <property type="entry name" value="HTH-type_TetR-like_transc_reg"/>
</dbReference>
<dbReference type="Pfam" id="PF17929">
    <property type="entry name" value="TetR_C_34"/>
    <property type="match status" value="1"/>
</dbReference>
<evidence type="ECO:0000313" key="4">
    <source>
        <dbReference type="EMBL" id="MFC4637656.1"/>
    </source>
</evidence>
<keyword evidence="1 2" id="KW-0238">DNA-binding</keyword>
<protein>
    <submittedName>
        <fullName evidence="4">TetR/AcrR family transcriptional regulator</fullName>
    </submittedName>
</protein>
<dbReference type="Pfam" id="PF00440">
    <property type="entry name" value="TetR_N"/>
    <property type="match status" value="1"/>
</dbReference>
<comment type="caution">
    <text evidence="4">The sequence shown here is derived from an EMBL/GenBank/DDBJ whole genome shotgun (WGS) entry which is preliminary data.</text>
</comment>
<dbReference type="Gene3D" id="1.10.357.10">
    <property type="entry name" value="Tetracycline Repressor, domain 2"/>
    <property type="match status" value="1"/>
</dbReference>
<organism evidence="4 5">
    <name type="scientific">Deinococcus hohokamensis</name>
    <dbReference type="NCBI Taxonomy" id="309883"/>
    <lineage>
        <taxon>Bacteria</taxon>
        <taxon>Thermotogati</taxon>
        <taxon>Deinococcota</taxon>
        <taxon>Deinococci</taxon>
        <taxon>Deinococcales</taxon>
        <taxon>Deinococcaceae</taxon>
        <taxon>Deinococcus</taxon>
    </lineage>
</organism>
<gene>
    <name evidence="4" type="ORF">ACFO0D_04785</name>
</gene>
<dbReference type="InterPro" id="IPR001647">
    <property type="entry name" value="HTH_TetR"/>
</dbReference>
<dbReference type="InterPro" id="IPR041483">
    <property type="entry name" value="TetR_C_34"/>
</dbReference>
<evidence type="ECO:0000313" key="5">
    <source>
        <dbReference type="Proteomes" id="UP001595952"/>
    </source>
</evidence>
<feature type="DNA-binding region" description="H-T-H motif" evidence="2">
    <location>
        <begin position="37"/>
        <end position="56"/>
    </location>
</feature>
<proteinExistence type="predicted"/>
<evidence type="ECO:0000256" key="2">
    <source>
        <dbReference type="PROSITE-ProRule" id="PRU00335"/>
    </source>
</evidence>
<name>A0ABV9I7F9_9DEIO</name>
<dbReference type="RefSeq" id="WP_380060666.1">
    <property type="nucleotide sequence ID" value="NZ_JBHSEI010000001.1"/>
</dbReference>
<dbReference type="PANTHER" id="PTHR30055">
    <property type="entry name" value="HTH-TYPE TRANSCRIPTIONAL REGULATOR RUTR"/>
    <property type="match status" value="1"/>
</dbReference>
<dbReference type="PANTHER" id="PTHR30055:SF178">
    <property type="entry name" value="POSSIBLE TRANSCRIPTIONAL REGULATORY PROTEIN"/>
    <property type="match status" value="1"/>
</dbReference>
<evidence type="ECO:0000259" key="3">
    <source>
        <dbReference type="PROSITE" id="PS50977"/>
    </source>
</evidence>
<dbReference type="SUPFAM" id="SSF46689">
    <property type="entry name" value="Homeodomain-like"/>
    <property type="match status" value="1"/>
</dbReference>